<keyword evidence="1" id="KW-0472">Membrane</keyword>
<comment type="caution">
    <text evidence="3">The sequence shown here is derived from an EMBL/GenBank/DDBJ whole genome shotgun (WGS) entry which is preliminary data.</text>
</comment>
<dbReference type="InterPro" id="IPR039373">
    <property type="entry name" value="Peptidase_M28B"/>
</dbReference>
<dbReference type="GO" id="GO:0004180">
    <property type="term" value="F:carboxypeptidase activity"/>
    <property type="evidence" value="ECO:0007669"/>
    <property type="project" value="TreeGrafter"/>
</dbReference>
<dbReference type="Gene3D" id="3.50.30.30">
    <property type="match status" value="1"/>
</dbReference>
<organism evidence="3 4">
    <name type="scientific">Phytophthora palmivora</name>
    <dbReference type="NCBI Taxonomy" id="4796"/>
    <lineage>
        <taxon>Eukaryota</taxon>
        <taxon>Sar</taxon>
        <taxon>Stramenopiles</taxon>
        <taxon>Oomycota</taxon>
        <taxon>Peronosporomycetes</taxon>
        <taxon>Peronosporales</taxon>
        <taxon>Peronosporaceae</taxon>
        <taxon>Phytophthora</taxon>
    </lineage>
</organism>
<dbReference type="PANTHER" id="PTHR10404">
    <property type="entry name" value="N-ACETYLATED-ALPHA-LINKED ACIDIC DIPEPTIDASE"/>
    <property type="match status" value="1"/>
</dbReference>
<evidence type="ECO:0000259" key="2">
    <source>
        <dbReference type="Pfam" id="PF02225"/>
    </source>
</evidence>
<evidence type="ECO:0000313" key="3">
    <source>
        <dbReference type="EMBL" id="POM66222.1"/>
    </source>
</evidence>
<dbReference type="Proteomes" id="UP000237271">
    <property type="component" value="Unassembled WGS sequence"/>
</dbReference>
<evidence type="ECO:0000313" key="4">
    <source>
        <dbReference type="Proteomes" id="UP000237271"/>
    </source>
</evidence>
<dbReference type="AlphaFoldDB" id="A0A2P4XKY6"/>
<proteinExistence type="predicted"/>
<protein>
    <submittedName>
        <fullName evidence="3">N-acetylated-alpha-linked acidic dipeptidase-like protein</fullName>
    </submittedName>
</protein>
<dbReference type="SUPFAM" id="SSF52025">
    <property type="entry name" value="PA domain"/>
    <property type="match status" value="1"/>
</dbReference>
<keyword evidence="1" id="KW-1133">Transmembrane helix</keyword>
<dbReference type="OrthoDB" id="10013407at2759"/>
<dbReference type="Pfam" id="PF02225">
    <property type="entry name" value="PA"/>
    <property type="match status" value="1"/>
</dbReference>
<name>A0A2P4XKY6_9STRA</name>
<feature type="transmembrane region" description="Helical" evidence="1">
    <location>
        <begin position="188"/>
        <end position="210"/>
    </location>
</feature>
<dbReference type="EMBL" id="NCKW01009694">
    <property type="protein sequence ID" value="POM66222.1"/>
    <property type="molecule type" value="Genomic_DNA"/>
</dbReference>
<sequence>MVEISLKCAIAGQAGTFDVAIDDDTKLFLANKDGAWLPIDDTLDVMLQSGVDTSVYTEMRASWKLNRSNLFGPDVLLGQDVVHVLVVVTQVHVLGKRTRGGEWFIDQIRTKKCRVAVDGDETDRITRASIIKGDALKVLPELDLDDDDSNVDESKVPLTRSNVYADSPREVHVSEGISEEEIVLRRRVGIAFVLGLVLASAICVMLLGVLGHEENYGSTPAIQHHFIAATSATGFKKNLEFYTDIVRHTGSSGDHEMAQFIRSSAIDSGFEENSIKVDEFEMLVNSPEILTLDILDLPNNKSLASFDFIAEYAARQAKRQAKGKNMTMPYPAFHLYSKNGTASGSVVYAHFGSSGDYQALALNNVSVAGKIVLIRMGGDVSLSAKVVLASKFGAVGVLTYT</sequence>
<reference evidence="3 4" key="1">
    <citation type="journal article" date="2017" name="Genome Biol. Evol.">
        <title>Phytophthora megakarya and P. palmivora, closely related causal agents of cacao black pod rot, underwent increases in genome sizes and gene numbers by different mechanisms.</title>
        <authorList>
            <person name="Ali S.S."/>
            <person name="Shao J."/>
            <person name="Lary D.J."/>
            <person name="Kronmiller B."/>
            <person name="Shen D."/>
            <person name="Strem M.D."/>
            <person name="Amoako-Attah I."/>
            <person name="Akrofi A.Y."/>
            <person name="Begoude B.A."/>
            <person name="Ten Hoopen G.M."/>
            <person name="Coulibaly K."/>
            <person name="Kebe B.I."/>
            <person name="Melnick R.L."/>
            <person name="Guiltinan M.J."/>
            <person name="Tyler B.M."/>
            <person name="Meinhardt L.W."/>
            <person name="Bailey B.A."/>
        </authorList>
    </citation>
    <scope>NUCLEOTIDE SEQUENCE [LARGE SCALE GENOMIC DNA]</scope>
    <source>
        <strain evidence="4">sbr112.9</strain>
    </source>
</reference>
<dbReference type="InterPro" id="IPR046450">
    <property type="entry name" value="PA_dom_sf"/>
</dbReference>
<feature type="domain" description="PA" evidence="2">
    <location>
        <begin position="343"/>
        <end position="400"/>
    </location>
</feature>
<evidence type="ECO:0000256" key="1">
    <source>
        <dbReference type="SAM" id="Phobius"/>
    </source>
</evidence>
<dbReference type="InterPro" id="IPR003137">
    <property type="entry name" value="PA_domain"/>
</dbReference>
<accession>A0A2P4XKY6</accession>
<keyword evidence="4" id="KW-1185">Reference proteome</keyword>
<keyword evidence="1" id="KW-0812">Transmembrane</keyword>
<dbReference type="PANTHER" id="PTHR10404:SF46">
    <property type="entry name" value="VACUOLAR PROTEIN SORTING-ASSOCIATED PROTEIN 70"/>
    <property type="match status" value="1"/>
</dbReference>
<gene>
    <name evidence="3" type="ORF">PHPALM_17956</name>
</gene>